<dbReference type="SUPFAM" id="SSF50630">
    <property type="entry name" value="Acid proteases"/>
    <property type="match status" value="1"/>
</dbReference>
<dbReference type="EMBL" id="JBHSCZ010000002">
    <property type="protein sequence ID" value="MFC4262950.1"/>
    <property type="molecule type" value="Genomic_DNA"/>
</dbReference>
<feature type="domain" description="PDZ" evidence="1">
    <location>
        <begin position="268"/>
        <end position="352"/>
    </location>
</feature>
<protein>
    <submittedName>
        <fullName evidence="2">Aspartyl protease family protein</fullName>
    </submittedName>
</protein>
<keyword evidence="3" id="KW-1185">Reference proteome</keyword>
<dbReference type="InterPro" id="IPR021109">
    <property type="entry name" value="Peptidase_aspartic_dom_sf"/>
</dbReference>
<sequence>MQTIPIKSFTGGVIAIEANLGNSNQPLNFIVDTGSGGISLDSSTCVELGCSMVNTDTTVSGIAGVKKVAFVFNQKLTTGNLVTDSLNFYVNDYSLLTSIYGIKIDGIIGYSFLNKYIVQINFDSSLIRLYSQGKFNYENSGYTLHPSVNKLLAQPLTVKDKLKLTYNFFLDSGAGLNLLMTEQFAKDYNIISNKRKPVVTQAEGVGGKKSMLLTVIKTLKIGPFSFKNVPTYLYNDDQNVIRYPYAAGLLGNDLLRRFNITLNYFKKEVHIVPNTHFNDRFDYTYTGLSLYDVNGKIIIDDIVENSPASKAGLKNGDELVSVANVMNANIQEYNILFQKATDTLKLIVKRNEQLLFLALQPISIR</sequence>
<keyword evidence="2" id="KW-0645">Protease</keyword>
<dbReference type="SUPFAM" id="SSF50156">
    <property type="entry name" value="PDZ domain-like"/>
    <property type="match status" value="1"/>
</dbReference>
<dbReference type="Proteomes" id="UP001595907">
    <property type="component" value="Unassembled WGS sequence"/>
</dbReference>
<name>A0ABV8QRS6_9BACT</name>
<organism evidence="2 3">
    <name type="scientific">Ferruginibacter yonginensis</name>
    <dbReference type="NCBI Taxonomy" id="1310416"/>
    <lineage>
        <taxon>Bacteria</taxon>
        <taxon>Pseudomonadati</taxon>
        <taxon>Bacteroidota</taxon>
        <taxon>Chitinophagia</taxon>
        <taxon>Chitinophagales</taxon>
        <taxon>Chitinophagaceae</taxon>
        <taxon>Ferruginibacter</taxon>
    </lineage>
</organism>
<dbReference type="GO" id="GO:0008233">
    <property type="term" value="F:peptidase activity"/>
    <property type="evidence" value="ECO:0007669"/>
    <property type="project" value="UniProtKB-KW"/>
</dbReference>
<dbReference type="InterPro" id="IPR036034">
    <property type="entry name" value="PDZ_sf"/>
</dbReference>
<evidence type="ECO:0000313" key="2">
    <source>
        <dbReference type="EMBL" id="MFC4262950.1"/>
    </source>
</evidence>
<dbReference type="RefSeq" id="WP_379708911.1">
    <property type="nucleotide sequence ID" value="NZ_JBHSCZ010000002.1"/>
</dbReference>
<keyword evidence="2" id="KW-0378">Hydrolase</keyword>
<accession>A0ABV8QRS6</accession>
<proteinExistence type="predicted"/>
<evidence type="ECO:0000259" key="1">
    <source>
        <dbReference type="PROSITE" id="PS50106"/>
    </source>
</evidence>
<dbReference type="InterPro" id="IPR001478">
    <property type="entry name" value="PDZ"/>
</dbReference>
<dbReference type="SMART" id="SM00228">
    <property type="entry name" value="PDZ"/>
    <property type="match status" value="1"/>
</dbReference>
<dbReference type="Gene3D" id="2.40.70.10">
    <property type="entry name" value="Acid Proteases"/>
    <property type="match status" value="2"/>
</dbReference>
<comment type="caution">
    <text evidence="2">The sequence shown here is derived from an EMBL/GenBank/DDBJ whole genome shotgun (WGS) entry which is preliminary data.</text>
</comment>
<dbReference type="Pfam" id="PF13650">
    <property type="entry name" value="Asp_protease_2"/>
    <property type="match status" value="2"/>
</dbReference>
<dbReference type="Gene3D" id="2.30.42.10">
    <property type="match status" value="1"/>
</dbReference>
<reference evidence="3" key="1">
    <citation type="journal article" date="2019" name="Int. J. Syst. Evol. Microbiol.">
        <title>The Global Catalogue of Microorganisms (GCM) 10K type strain sequencing project: providing services to taxonomists for standard genome sequencing and annotation.</title>
        <authorList>
            <consortium name="The Broad Institute Genomics Platform"/>
            <consortium name="The Broad Institute Genome Sequencing Center for Infectious Disease"/>
            <person name="Wu L."/>
            <person name="Ma J."/>
        </authorList>
    </citation>
    <scope>NUCLEOTIDE SEQUENCE [LARGE SCALE GENOMIC DNA]</scope>
    <source>
        <strain evidence="3">CECT 8289</strain>
    </source>
</reference>
<dbReference type="GO" id="GO:0006508">
    <property type="term" value="P:proteolysis"/>
    <property type="evidence" value="ECO:0007669"/>
    <property type="project" value="UniProtKB-KW"/>
</dbReference>
<dbReference type="PROSITE" id="PS50106">
    <property type="entry name" value="PDZ"/>
    <property type="match status" value="1"/>
</dbReference>
<gene>
    <name evidence="2" type="ORF">ACFOWM_08685</name>
</gene>
<evidence type="ECO:0000313" key="3">
    <source>
        <dbReference type="Proteomes" id="UP001595907"/>
    </source>
</evidence>